<keyword evidence="3" id="KW-0862">Zinc</keyword>
<evidence type="ECO:0000256" key="7">
    <source>
        <dbReference type="ARBA" id="ARBA00023170"/>
    </source>
</evidence>
<proteinExistence type="predicted"/>
<dbReference type="Gene3D" id="3.30.50.10">
    <property type="entry name" value="Erythroid Transcription Factor GATA-1, subunit A"/>
    <property type="match status" value="1"/>
</dbReference>
<dbReference type="Pfam" id="PF00105">
    <property type="entry name" value="zf-C4"/>
    <property type="match status" value="1"/>
</dbReference>
<evidence type="ECO:0000256" key="1">
    <source>
        <dbReference type="ARBA" id="ARBA00022723"/>
    </source>
</evidence>
<keyword evidence="5" id="KW-0238">DNA-binding</keyword>
<evidence type="ECO:0000256" key="2">
    <source>
        <dbReference type="ARBA" id="ARBA00022771"/>
    </source>
</evidence>
<keyword evidence="6" id="KW-0804">Transcription</keyword>
<evidence type="ECO:0000259" key="9">
    <source>
        <dbReference type="PROSITE" id="PS51843"/>
    </source>
</evidence>
<accession>A0A7R9KQ72</accession>
<evidence type="ECO:0000256" key="5">
    <source>
        <dbReference type="ARBA" id="ARBA00023125"/>
    </source>
</evidence>
<dbReference type="GO" id="GO:0004879">
    <property type="term" value="F:nuclear receptor activity"/>
    <property type="evidence" value="ECO:0007669"/>
    <property type="project" value="TreeGrafter"/>
</dbReference>
<name>A0A7R9KQ72_9ACAR</name>
<dbReference type="Proteomes" id="UP000759131">
    <property type="component" value="Unassembled WGS sequence"/>
</dbReference>
<dbReference type="Gene3D" id="1.10.565.10">
    <property type="entry name" value="Retinoid X Receptor"/>
    <property type="match status" value="1"/>
</dbReference>
<dbReference type="GO" id="GO:0000978">
    <property type="term" value="F:RNA polymerase II cis-regulatory region sequence-specific DNA binding"/>
    <property type="evidence" value="ECO:0007669"/>
    <property type="project" value="TreeGrafter"/>
</dbReference>
<dbReference type="OrthoDB" id="6352325at2759"/>
<gene>
    <name evidence="10" type="ORF">OSB1V03_LOCUS7506</name>
</gene>
<dbReference type="PANTHER" id="PTHR24082">
    <property type="entry name" value="NUCLEAR HORMONE RECEPTOR"/>
    <property type="match status" value="1"/>
</dbReference>
<evidence type="ECO:0000256" key="6">
    <source>
        <dbReference type="ARBA" id="ARBA00023163"/>
    </source>
</evidence>
<dbReference type="GO" id="GO:0000122">
    <property type="term" value="P:negative regulation of transcription by RNA polymerase II"/>
    <property type="evidence" value="ECO:0007669"/>
    <property type="project" value="TreeGrafter"/>
</dbReference>
<keyword evidence="2" id="KW-0863">Zinc-finger</keyword>
<evidence type="ECO:0000256" key="8">
    <source>
        <dbReference type="ARBA" id="ARBA00023242"/>
    </source>
</evidence>
<keyword evidence="4" id="KW-0805">Transcription regulation</keyword>
<dbReference type="InterPro" id="IPR013088">
    <property type="entry name" value="Znf_NHR/GATA"/>
</dbReference>
<dbReference type="AlphaFoldDB" id="A0A7R9KQ72"/>
<dbReference type="EMBL" id="OC858979">
    <property type="protein sequence ID" value="CAD7627076.1"/>
    <property type="molecule type" value="Genomic_DNA"/>
</dbReference>
<dbReference type="InterPro" id="IPR000536">
    <property type="entry name" value="Nucl_hrmn_rcpt_lig-bd"/>
</dbReference>
<dbReference type="GO" id="GO:0008270">
    <property type="term" value="F:zinc ion binding"/>
    <property type="evidence" value="ECO:0007669"/>
    <property type="project" value="UniProtKB-KW"/>
</dbReference>
<evidence type="ECO:0000256" key="4">
    <source>
        <dbReference type="ARBA" id="ARBA00023015"/>
    </source>
</evidence>
<protein>
    <recommendedName>
        <fullName evidence="9">NR LBD domain-containing protein</fullName>
    </recommendedName>
</protein>
<dbReference type="InterPro" id="IPR001628">
    <property type="entry name" value="Znf_hrmn_rcpt"/>
</dbReference>
<keyword evidence="7" id="KW-0675">Receptor</keyword>
<evidence type="ECO:0000313" key="10">
    <source>
        <dbReference type="EMBL" id="CAD7627076.1"/>
    </source>
</evidence>
<dbReference type="SMART" id="SM00399">
    <property type="entry name" value="ZnF_C4"/>
    <property type="match status" value="1"/>
</dbReference>
<feature type="domain" description="NR LBD" evidence="9">
    <location>
        <begin position="192"/>
        <end position="348"/>
    </location>
</feature>
<dbReference type="InterPro" id="IPR050234">
    <property type="entry name" value="Nuclear_hormone_rcpt_NR1"/>
</dbReference>
<dbReference type="EMBL" id="CAJPIZ010004404">
    <property type="protein sequence ID" value="CAG2107506.1"/>
    <property type="molecule type" value="Genomic_DNA"/>
</dbReference>
<dbReference type="InterPro" id="IPR035500">
    <property type="entry name" value="NHR-like_dom_sf"/>
</dbReference>
<sequence length="348" mass="40766">MVILSCFFDGKCDITPITRKFCQKCRLSKCFAVGMKKDWILTEYEKIMKRKKVEENRRKRRLIENIYNNNINNNNIVFKTDYSVSDSHSCEIIPTQSPDNSRVIDTSNQSEYEISNVWTPDSEDTPNDNTMISHEAIDQHIINDSIVPRLADQLADKELFLSNQQKFKLSTVSIVRHISNFSISFNEFEINKIRELLTALKWIREPTGNTVIAELDDPVQYKMTMAARFNTLILNFIQMTKQLNPFNNLCGNDMIALIKYGCIENLLMRSLEYYNPKDRYWTINTDHNSSLLLKLDFTAKCEPFLGDCYIRYFDIMCPEWDSDELIMDLLTAIVLFDPNRPNLKYRDT</sequence>
<keyword evidence="11" id="KW-1185">Reference proteome</keyword>
<dbReference type="GO" id="GO:0030154">
    <property type="term" value="P:cell differentiation"/>
    <property type="evidence" value="ECO:0007669"/>
    <property type="project" value="TreeGrafter"/>
</dbReference>
<keyword evidence="8" id="KW-0539">Nucleus</keyword>
<organism evidence="10">
    <name type="scientific">Medioppia subpectinata</name>
    <dbReference type="NCBI Taxonomy" id="1979941"/>
    <lineage>
        <taxon>Eukaryota</taxon>
        <taxon>Metazoa</taxon>
        <taxon>Ecdysozoa</taxon>
        <taxon>Arthropoda</taxon>
        <taxon>Chelicerata</taxon>
        <taxon>Arachnida</taxon>
        <taxon>Acari</taxon>
        <taxon>Acariformes</taxon>
        <taxon>Sarcoptiformes</taxon>
        <taxon>Oribatida</taxon>
        <taxon>Brachypylina</taxon>
        <taxon>Oppioidea</taxon>
        <taxon>Oppiidae</taxon>
        <taxon>Medioppia</taxon>
    </lineage>
</organism>
<dbReference type="PANTHER" id="PTHR24082:SF283">
    <property type="entry name" value="NUCLEAR HORMONE RECEPTOR HR96"/>
    <property type="match status" value="1"/>
</dbReference>
<dbReference type="SUPFAM" id="SSF57716">
    <property type="entry name" value="Glucocorticoid receptor-like (DNA-binding domain)"/>
    <property type="match status" value="1"/>
</dbReference>
<dbReference type="PROSITE" id="PS51843">
    <property type="entry name" value="NR_LBD"/>
    <property type="match status" value="1"/>
</dbReference>
<dbReference type="SUPFAM" id="SSF48508">
    <property type="entry name" value="Nuclear receptor ligand-binding domain"/>
    <property type="match status" value="1"/>
</dbReference>
<dbReference type="GO" id="GO:0045944">
    <property type="term" value="P:positive regulation of transcription by RNA polymerase II"/>
    <property type="evidence" value="ECO:0007669"/>
    <property type="project" value="TreeGrafter"/>
</dbReference>
<reference evidence="10" key="1">
    <citation type="submission" date="2020-11" db="EMBL/GenBank/DDBJ databases">
        <authorList>
            <person name="Tran Van P."/>
        </authorList>
    </citation>
    <scope>NUCLEOTIDE SEQUENCE</scope>
</reference>
<evidence type="ECO:0000313" key="11">
    <source>
        <dbReference type="Proteomes" id="UP000759131"/>
    </source>
</evidence>
<evidence type="ECO:0000256" key="3">
    <source>
        <dbReference type="ARBA" id="ARBA00022833"/>
    </source>
</evidence>
<keyword evidence="1" id="KW-0479">Metal-binding</keyword>